<reference evidence="3 4" key="1">
    <citation type="submission" date="2019-11" db="EMBL/GenBank/DDBJ databases">
        <title>Novel species isolated from a subtropical stream in China.</title>
        <authorList>
            <person name="Lu H."/>
        </authorList>
    </citation>
    <scope>NUCLEOTIDE SEQUENCE [LARGE SCALE GENOMIC DNA]</scope>
    <source>
        <strain evidence="3 4">FT80W</strain>
    </source>
</reference>
<keyword evidence="4" id="KW-1185">Reference proteome</keyword>
<dbReference type="EMBL" id="WKJK01000001">
    <property type="protein sequence ID" value="MRW88673.1"/>
    <property type="molecule type" value="Genomic_DNA"/>
</dbReference>
<dbReference type="Proteomes" id="UP000433309">
    <property type="component" value="Unassembled WGS sequence"/>
</dbReference>
<gene>
    <name evidence="3" type="ORF">GJ699_01580</name>
</gene>
<comment type="caution">
    <text evidence="3">The sequence shown here is derived from an EMBL/GenBank/DDBJ whole genome shotgun (WGS) entry which is preliminary data.</text>
</comment>
<evidence type="ECO:0000313" key="3">
    <source>
        <dbReference type="EMBL" id="MRW88673.1"/>
    </source>
</evidence>
<dbReference type="RefSeq" id="WP_154372440.1">
    <property type="nucleotide sequence ID" value="NZ_WKJK01000001.1"/>
</dbReference>
<feature type="signal peptide" evidence="2">
    <location>
        <begin position="1"/>
        <end position="20"/>
    </location>
</feature>
<name>A0A6I2KSL1_9BURK</name>
<evidence type="ECO:0000256" key="2">
    <source>
        <dbReference type="SAM" id="SignalP"/>
    </source>
</evidence>
<evidence type="ECO:0000313" key="4">
    <source>
        <dbReference type="Proteomes" id="UP000433309"/>
    </source>
</evidence>
<accession>A0A6I2KSL1</accession>
<feature type="region of interest" description="Disordered" evidence="1">
    <location>
        <begin position="110"/>
        <end position="166"/>
    </location>
</feature>
<sequence length="166" mass="19288">MKAKFLAASLLALSVTSAFAADVGLSISVGQPGFYGRIDIGDYPAPAVIYRQPVIIERPVRYVEAAPVYLRVPPGHAKNWAKHCRAYHACNQRVYFVQDNWYNQQYVPRYRERHGGPGRPEMRHEYRNEHRDERRDERRDFHGDNRRDDHGHGNGHDNGRGHDRRD</sequence>
<keyword evidence="2" id="KW-0732">Signal</keyword>
<feature type="chain" id="PRO_5026028957" description="DUF3300 domain-containing protein" evidence="2">
    <location>
        <begin position="21"/>
        <end position="166"/>
    </location>
</feature>
<organism evidence="3 4">
    <name type="scientific">Duganella guangzhouensis</name>
    <dbReference type="NCBI Taxonomy" id="2666084"/>
    <lineage>
        <taxon>Bacteria</taxon>
        <taxon>Pseudomonadati</taxon>
        <taxon>Pseudomonadota</taxon>
        <taxon>Betaproteobacteria</taxon>
        <taxon>Burkholderiales</taxon>
        <taxon>Oxalobacteraceae</taxon>
        <taxon>Telluria group</taxon>
        <taxon>Duganella</taxon>
    </lineage>
</organism>
<protein>
    <recommendedName>
        <fullName evidence="5">DUF3300 domain-containing protein</fullName>
    </recommendedName>
</protein>
<evidence type="ECO:0008006" key="5">
    <source>
        <dbReference type="Google" id="ProtNLM"/>
    </source>
</evidence>
<proteinExistence type="predicted"/>
<evidence type="ECO:0000256" key="1">
    <source>
        <dbReference type="SAM" id="MobiDB-lite"/>
    </source>
</evidence>
<dbReference type="AlphaFoldDB" id="A0A6I2KSL1"/>